<dbReference type="AlphaFoldDB" id="A0A7W8ZW76"/>
<protein>
    <submittedName>
        <fullName evidence="1">Uncharacterized protein</fullName>
    </submittedName>
</protein>
<evidence type="ECO:0000313" key="1">
    <source>
        <dbReference type="EMBL" id="MBB5641075.1"/>
    </source>
</evidence>
<evidence type="ECO:0000313" key="2">
    <source>
        <dbReference type="Proteomes" id="UP000561726"/>
    </source>
</evidence>
<name>A0A7W8ZW76_9MICO</name>
<proteinExistence type="predicted"/>
<reference evidence="1 2" key="1">
    <citation type="submission" date="2020-08" db="EMBL/GenBank/DDBJ databases">
        <title>Sequencing the genomes of 1000 actinobacteria strains.</title>
        <authorList>
            <person name="Klenk H.-P."/>
        </authorList>
    </citation>
    <scope>NUCLEOTIDE SEQUENCE [LARGE SCALE GENOMIC DNA]</scope>
    <source>
        <strain evidence="1 2">DSM 21065</strain>
    </source>
</reference>
<comment type="caution">
    <text evidence="1">The sequence shown here is derived from an EMBL/GenBank/DDBJ whole genome shotgun (WGS) entry which is preliminary data.</text>
</comment>
<organism evidence="1 2">
    <name type="scientific">Cryobacterium roopkundense</name>
    <dbReference type="NCBI Taxonomy" id="1001240"/>
    <lineage>
        <taxon>Bacteria</taxon>
        <taxon>Bacillati</taxon>
        <taxon>Actinomycetota</taxon>
        <taxon>Actinomycetes</taxon>
        <taxon>Micrococcales</taxon>
        <taxon>Microbacteriaceae</taxon>
        <taxon>Cryobacterium</taxon>
    </lineage>
</organism>
<sequence>MAAGENETKTIIDISTSVRIGLDRFVLFDGNPPKRAIFRARMPKQVDRPPLGHRGQPRARIVRNTTFAPVRERPHKRVLCTILGKGEVACYPKNSGDNARSFLGRGTSDSIRYSIGHIGLISI</sequence>
<dbReference type="EMBL" id="JACHBQ010000001">
    <property type="protein sequence ID" value="MBB5641075.1"/>
    <property type="molecule type" value="Genomic_DNA"/>
</dbReference>
<gene>
    <name evidence="1" type="ORF">BJ997_001623</name>
</gene>
<dbReference type="Proteomes" id="UP000561726">
    <property type="component" value="Unassembled WGS sequence"/>
</dbReference>
<accession>A0A7W8ZW76</accession>